<dbReference type="Proteomes" id="UP000637074">
    <property type="component" value="Unassembled WGS sequence"/>
</dbReference>
<keyword evidence="2" id="KW-0347">Helicase</keyword>
<keyword evidence="2" id="KW-0067">ATP-binding</keyword>
<reference evidence="2 3" key="1">
    <citation type="journal article" date="2022" name="Int. J. Syst. Evol. Microbiol.">
        <title>Neobacillus kokaensis sp. nov., isolated from soil.</title>
        <authorList>
            <person name="Yuki K."/>
            <person name="Matsubara H."/>
            <person name="Yamaguchi S."/>
        </authorList>
    </citation>
    <scope>NUCLEOTIDE SEQUENCE [LARGE SCALE GENOMIC DNA]</scope>
    <source>
        <strain evidence="2 3">LOB 377</strain>
    </source>
</reference>
<proteinExistence type="predicted"/>
<organism evidence="2 3">
    <name type="scientific">Neobacillus kokaensis</name>
    <dbReference type="NCBI Taxonomy" id="2759023"/>
    <lineage>
        <taxon>Bacteria</taxon>
        <taxon>Bacillati</taxon>
        <taxon>Bacillota</taxon>
        <taxon>Bacilli</taxon>
        <taxon>Bacillales</taxon>
        <taxon>Bacillaceae</taxon>
        <taxon>Neobacillus</taxon>
    </lineage>
</organism>
<dbReference type="InterPro" id="IPR029491">
    <property type="entry name" value="Helicase_HTH"/>
</dbReference>
<dbReference type="Pfam" id="PF14493">
    <property type="entry name" value="HTH_40"/>
    <property type="match status" value="1"/>
</dbReference>
<evidence type="ECO:0000313" key="2">
    <source>
        <dbReference type="EMBL" id="GHH98149.1"/>
    </source>
</evidence>
<dbReference type="RefSeq" id="WP_191271737.1">
    <property type="nucleotide sequence ID" value="NZ_BNDS01000006.1"/>
</dbReference>
<evidence type="ECO:0000313" key="3">
    <source>
        <dbReference type="Proteomes" id="UP000637074"/>
    </source>
</evidence>
<feature type="domain" description="Helicase Helix-turn-helix" evidence="1">
    <location>
        <begin position="252"/>
        <end position="339"/>
    </location>
</feature>
<evidence type="ECO:0000259" key="1">
    <source>
        <dbReference type="Pfam" id="PF14493"/>
    </source>
</evidence>
<dbReference type="PIRSF" id="PIRSF021350">
    <property type="entry name" value="UCP021350"/>
    <property type="match status" value="1"/>
</dbReference>
<gene>
    <name evidence="2" type="ORF">AM1BK_16920</name>
</gene>
<dbReference type="GO" id="GO:0004386">
    <property type="term" value="F:helicase activity"/>
    <property type="evidence" value="ECO:0007669"/>
    <property type="project" value="UniProtKB-KW"/>
</dbReference>
<comment type="caution">
    <text evidence="2">The sequence shown here is derived from an EMBL/GenBank/DDBJ whole genome shotgun (WGS) entry which is preliminary data.</text>
</comment>
<protein>
    <submittedName>
        <fullName evidence="2">ATP-dependent DNA helicase RecQ</fullName>
    </submittedName>
</protein>
<sequence>MVQLESIILYCLMQLNNERTIYSIYHLLKGKKSSQTIQDAHLFNLKKYFGIYDFLSRENFDQIIQMLQDQKLIQSCGLQQFRSTSEGELFLIKNPIPIDLNGWEFHQVTARFWARLSLLIQVASNLEYKETNYIPIQKDKDIHLWLKTVLKEMNVSKKDMGGKLYDELIACFAENSELDPSVLVYRLTGFNQIGLTSLQAAQKLKMDIFDYHLHFINILHFMIRKLGQEPELFPLLAHLHRALMQQNDLTQSSQKTWQLLTLGHSLETIAQIRQLKLSTIEDHLVEITLNFKDFSINEYVEPILQKEILHVSKLIASKQLKLIKDQVKQASYFQIRLVLAKYGG</sequence>
<dbReference type="EMBL" id="BNDS01000006">
    <property type="protein sequence ID" value="GHH98149.1"/>
    <property type="molecule type" value="Genomic_DNA"/>
</dbReference>
<keyword evidence="2" id="KW-0547">Nucleotide-binding</keyword>
<dbReference type="InterPro" id="IPR008308">
    <property type="entry name" value="YpbB-like"/>
</dbReference>
<keyword evidence="2" id="KW-0378">Hydrolase</keyword>
<name>A0ABQ3N233_9BACI</name>
<accession>A0ABQ3N233</accession>
<keyword evidence="3" id="KW-1185">Reference proteome</keyword>